<dbReference type="EMBL" id="CP039351">
    <property type="protein sequence ID" value="QCE00097.1"/>
    <property type="molecule type" value="Genomic_DNA"/>
</dbReference>
<evidence type="ECO:0000313" key="2">
    <source>
        <dbReference type="Proteomes" id="UP000501690"/>
    </source>
</evidence>
<accession>A0A4D6MJC3</accession>
<sequence length="78" mass="8717">MVVRRRERRGASRGEVARSFAVAAGEDGGAVLIVVDGDDGANGGRWWWRAELLDALRRRFAVAPPLLREWKKMVALSR</sequence>
<keyword evidence="2" id="KW-1185">Reference proteome</keyword>
<protein>
    <submittedName>
        <fullName evidence="1">Uncharacterized protein</fullName>
    </submittedName>
</protein>
<name>A0A4D6MJC3_VIGUN</name>
<reference evidence="1 2" key="1">
    <citation type="submission" date="2019-04" db="EMBL/GenBank/DDBJ databases">
        <title>An improved genome assembly and genetic linkage map for asparagus bean, Vigna unguiculata ssp. sesquipedialis.</title>
        <authorList>
            <person name="Xia Q."/>
            <person name="Zhang R."/>
            <person name="Dong Y."/>
        </authorList>
    </citation>
    <scope>NUCLEOTIDE SEQUENCE [LARGE SCALE GENOMIC DNA]</scope>
    <source>
        <tissue evidence="1">Leaf</tissue>
    </source>
</reference>
<evidence type="ECO:0000313" key="1">
    <source>
        <dbReference type="EMBL" id="QCE00097.1"/>
    </source>
</evidence>
<organism evidence="1 2">
    <name type="scientific">Vigna unguiculata</name>
    <name type="common">Cowpea</name>
    <dbReference type="NCBI Taxonomy" id="3917"/>
    <lineage>
        <taxon>Eukaryota</taxon>
        <taxon>Viridiplantae</taxon>
        <taxon>Streptophyta</taxon>
        <taxon>Embryophyta</taxon>
        <taxon>Tracheophyta</taxon>
        <taxon>Spermatophyta</taxon>
        <taxon>Magnoliopsida</taxon>
        <taxon>eudicotyledons</taxon>
        <taxon>Gunneridae</taxon>
        <taxon>Pentapetalae</taxon>
        <taxon>rosids</taxon>
        <taxon>fabids</taxon>
        <taxon>Fabales</taxon>
        <taxon>Fabaceae</taxon>
        <taxon>Papilionoideae</taxon>
        <taxon>50 kb inversion clade</taxon>
        <taxon>NPAAA clade</taxon>
        <taxon>indigoferoid/millettioid clade</taxon>
        <taxon>Phaseoleae</taxon>
        <taxon>Vigna</taxon>
    </lineage>
</organism>
<dbReference type="AlphaFoldDB" id="A0A4D6MJC3"/>
<proteinExistence type="predicted"/>
<gene>
    <name evidence="1" type="ORF">DEO72_LG7g1383</name>
</gene>
<dbReference type="Proteomes" id="UP000501690">
    <property type="component" value="Linkage Group LG7"/>
</dbReference>